<keyword evidence="4" id="KW-0648">Protein biosynthesis</keyword>
<protein>
    <recommendedName>
        <fullName evidence="5">Aspartyl/Glutamyl-tRNA(Gln) amidotransferase subunit B/E catalytic domain-containing protein</fullName>
    </recommendedName>
</protein>
<dbReference type="Pfam" id="PF02934">
    <property type="entry name" value="GatB_N"/>
    <property type="match status" value="1"/>
</dbReference>
<dbReference type="PANTHER" id="PTHR11659">
    <property type="entry name" value="GLUTAMYL-TRNA GLN AMIDOTRANSFERASE SUBUNIT B MITOCHONDRIAL AND PROKARYOTIC PET112-RELATED"/>
    <property type="match status" value="1"/>
</dbReference>
<keyword evidence="1" id="KW-0436">Ligase</keyword>
<reference evidence="6 7" key="1">
    <citation type="journal article" date="2022" name="Allergy">
        <title>Genome assembly and annotation of Periplaneta americana reveal a comprehensive cockroach allergen profile.</title>
        <authorList>
            <person name="Wang L."/>
            <person name="Xiong Q."/>
            <person name="Saelim N."/>
            <person name="Wang L."/>
            <person name="Nong W."/>
            <person name="Wan A.T."/>
            <person name="Shi M."/>
            <person name="Liu X."/>
            <person name="Cao Q."/>
            <person name="Hui J.H.L."/>
            <person name="Sookrung N."/>
            <person name="Leung T.F."/>
            <person name="Tungtrongchitr A."/>
            <person name="Tsui S.K.W."/>
        </authorList>
    </citation>
    <scope>NUCLEOTIDE SEQUENCE [LARGE SCALE GENOMIC DNA]</scope>
    <source>
        <strain evidence="6">PWHHKU_190912</strain>
    </source>
</reference>
<dbReference type="EMBL" id="JAJSOF020000033">
    <property type="protein sequence ID" value="KAJ4429637.1"/>
    <property type="molecule type" value="Genomic_DNA"/>
</dbReference>
<feature type="domain" description="Aspartyl/Glutamyl-tRNA(Gln) amidotransferase subunit B/E catalytic" evidence="5">
    <location>
        <begin position="117"/>
        <end position="161"/>
    </location>
</feature>
<dbReference type="InterPro" id="IPR017959">
    <property type="entry name" value="Asn/Gln-tRNA_amidoTrfase_suB/E"/>
</dbReference>
<dbReference type="InterPro" id="IPR014746">
    <property type="entry name" value="Gln_synth/guanido_kin_cat_dom"/>
</dbReference>
<proteinExistence type="predicted"/>
<name>A0ABQ8S7H7_PERAM</name>
<dbReference type="PANTHER" id="PTHR11659:SF0">
    <property type="entry name" value="GLUTAMYL-TRNA(GLN) AMIDOTRANSFERASE SUBUNIT B, MITOCHONDRIAL"/>
    <property type="match status" value="1"/>
</dbReference>
<evidence type="ECO:0000256" key="2">
    <source>
        <dbReference type="ARBA" id="ARBA00022741"/>
    </source>
</evidence>
<comment type="caution">
    <text evidence="6">The sequence shown here is derived from an EMBL/GenBank/DDBJ whole genome shotgun (WGS) entry which is preliminary data.</text>
</comment>
<dbReference type="Proteomes" id="UP001148838">
    <property type="component" value="Unassembled WGS sequence"/>
</dbReference>
<sequence length="175" mass="18952">MSLGTSTESYPVCLYWVEENPRKNLNLVTCPDRDSNPGHLVSQPDVLTVTPQGITRKFRGSNISLDVIAMIFRDEGHRSHMSENIPDLVVLLLVVVDLDQLWPAKHLLTFDSEWKAVVGLEIHAQISTKSKLFSGAGTEFGAPVNTNVSLFDAAIPGTLPESIPSSSGLPPMGGS</sequence>
<organism evidence="6 7">
    <name type="scientific">Periplaneta americana</name>
    <name type="common">American cockroach</name>
    <name type="synonym">Blatta americana</name>
    <dbReference type="NCBI Taxonomy" id="6978"/>
    <lineage>
        <taxon>Eukaryota</taxon>
        <taxon>Metazoa</taxon>
        <taxon>Ecdysozoa</taxon>
        <taxon>Arthropoda</taxon>
        <taxon>Hexapoda</taxon>
        <taxon>Insecta</taxon>
        <taxon>Pterygota</taxon>
        <taxon>Neoptera</taxon>
        <taxon>Polyneoptera</taxon>
        <taxon>Dictyoptera</taxon>
        <taxon>Blattodea</taxon>
        <taxon>Blattoidea</taxon>
        <taxon>Blattidae</taxon>
        <taxon>Blattinae</taxon>
        <taxon>Periplaneta</taxon>
    </lineage>
</organism>
<dbReference type="SUPFAM" id="SSF55931">
    <property type="entry name" value="Glutamine synthetase/guanido kinase"/>
    <property type="match status" value="1"/>
</dbReference>
<evidence type="ECO:0000256" key="4">
    <source>
        <dbReference type="ARBA" id="ARBA00022917"/>
    </source>
</evidence>
<dbReference type="InterPro" id="IPR006075">
    <property type="entry name" value="Asn/Gln-tRNA_Trfase_suB/E_cat"/>
</dbReference>
<keyword evidence="7" id="KW-1185">Reference proteome</keyword>
<evidence type="ECO:0000256" key="1">
    <source>
        <dbReference type="ARBA" id="ARBA00022598"/>
    </source>
</evidence>
<gene>
    <name evidence="6" type="ORF">ANN_21838</name>
</gene>
<evidence type="ECO:0000313" key="7">
    <source>
        <dbReference type="Proteomes" id="UP001148838"/>
    </source>
</evidence>
<evidence type="ECO:0000256" key="3">
    <source>
        <dbReference type="ARBA" id="ARBA00022840"/>
    </source>
</evidence>
<keyword evidence="2" id="KW-0547">Nucleotide-binding</keyword>
<evidence type="ECO:0000313" key="6">
    <source>
        <dbReference type="EMBL" id="KAJ4429637.1"/>
    </source>
</evidence>
<keyword evidence="3" id="KW-0067">ATP-binding</keyword>
<accession>A0ABQ8S7H7</accession>
<evidence type="ECO:0000259" key="5">
    <source>
        <dbReference type="Pfam" id="PF02934"/>
    </source>
</evidence>